<reference evidence="2 3" key="1">
    <citation type="submission" date="2021-06" db="EMBL/GenBank/DDBJ databases">
        <title>Caerostris extrusa draft genome.</title>
        <authorList>
            <person name="Kono N."/>
            <person name="Arakawa K."/>
        </authorList>
    </citation>
    <scope>NUCLEOTIDE SEQUENCE [LARGE SCALE GENOMIC DNA]</scope>
</reference>
<keyword evidence="3" id="KW-1185">Reference proteome</keyword>
<gene>
    <name evidence="2" type="ORF">CEXT_510761</name>
</gene>
<dbReference type="Proteomes" id="UP001054945">
    <property type="component" value="Unassembled WGS sequence"/>
</dbReference>
<proteinExistence type="predicted"/>
<organism evidence="2 3">
    <name type="scientific">Caerostris extrusa</name>
    <name type="common">Bark spider</name>
    <name type="synonym">Caerostris bankana</name>
    <dbReference type="NCBI Taxonomy" id="172846"/>
    <lineage>
        <taxon>Eukaryota</taxon>
        <taxon>Metazoa</taxon>
        <taxon>Ecdysozoa</taxon>
        <taxon>Arthropoda</taxon>
        <taxon>Chelicerata</taxon>
        <taxon>Arachnida</taxon>
        <taxon>Araneae</taxon>
        <taxon>Araneomorphae</taxon>
        <taxon>Entelegynae</taxon>
        <taxon>Araneoidea</taxon>
        <taxon>Araneidae</taxon>
        <taxon>Caerostris</taxon>
    </lineage>
</organism>
<dbReference type="AlphaFoldDB" id="A0AAV4WMY5"/>
<feature type="region of interest" description="Disordered" evidence="1">
    <location>
        <begin position="1"/>
        <end position="25"/>
    </location>
</feature>
<comment type="caution">
    <text evidence="2">The sequence shown here is derived from an EMBL/GenBank/DDBJ whole genome shotgun (WGS) entry which is preliminary data.</text>
</comment>
<protein>
    <submittedName>
        <fullName evidence="2">Uncharacterized protein</fullName>
    </submittedName>
</protein>
<evidence type="ECO:0000313" key="2">
    <source>
        <dbReference type="EMBL" id="GIY83698.1"/>
    </source>
</evidence>
<accession>A0AAV4WMY5</accession>
<evidence type="ECO:0000313" key="3">
    <source>
        <dbReference type="Proteomes" id="UP001054945"/>
    </source>
</evidence>
<sequence length="103" mass="11802">MYGYGQEKSFSDKTQPPGRAPPFYLTPPPSCDCPLLFSPFRPSRCHRSNVIPSEIRSDQIRSPRRFDVARDNISGQCERTLEIEVHVPTSLAVYQYAESHQFI</sequence>
<name>A0AAV4WMY5_CAEEX</name>
<dbReference type="EMBL" id="BPLR01016417">
    <property type="protein sequence ID" value="GIY83698.1"/>
    <property type="molecule type" value="Genomic_DNA"/>
</dbReference>
<evidence type="ECO:0000256" key="1">
    <source>
        <dbReference type="SAM" id="MobiDB-lite"/>
    </source>
</evidence>